<keyword evidence="1" id="KW-0805">Transcription regulation</keyword>
<proteinExistence type="predicted"/>
<keyword evidence="3" id="KW-0472">Membrane</keyword>
<dbReference type="Proteomes" id="UP000775877">
    <property type="component" value="Unassembled WGS sequence"/>
</dbReference>
<evidence type="ECO:0000313" key="5">
    <source>
        <dbReference type="EMBL" id="MCA9380800.1"/>
    </source>
</evidence>
<dbReference type="EMBL" id="JAGQLJ010000016">
    <property type="protein sequence ID" value="MCA9380800.1"/>
    <property type="molecule type" value="Genomic_DNA"/>
</dbReference>
<protein>
    <submittedName>
        <fullName evidence="5">DeoR family transcriptional regulator</fullName>
    </submittedName>
</protein>
<keyword evidence="3" id="KW-0812">Transmembrane</keyword>
<dbReference type="InterPro" id="IPR036388">
    <property type="entry name" value="WH-like_DNA-bd_sf"/>
</dbReference>
<dbReference type="GO" id="GO:0003700">
    <property type="term" value="F:DNA-binding transcription factor activity"/>
    <property type="evidence" value="ECO:0007669"/>
    <property type="project" value="InterPro"/>
</dbReference>
<organism evidence="5 6">
    <name type="scientific">Candidatus Dojkabacteria bacterium</name>
    <dbReference type="NCBI Taxonomy" id="2099670"/>
    <lineage>
        <taxon>Bacteria</taxon>
        <taxon>Candidatus Dojkabacteria</taxon>
    </lineage>
</organism>
<dbReference type="InterPro" id="IPR001034">
    <property type="entry name" value="DeoR_HTH"/>
</dbReference>
<reference evidence="5" key="2">
    <citation type="journal article" date="2021" name="Microbiome">
        <title>Successional dynamics and alternative stable states in a saline activated sludge microbial community over 9 years.</title>
        <authorList>
            <person name="Wang Y."/>
            <person name="Ye J."/>
            <person name="Ju F."/>
            <person name="Liu L."/>
            <person name="Boyd J.A."/>
            <person name="Deng Y."/>
            <person name="Parks D.H."/>
            <person name="Jiang X."/>
            <person name="Yin X."/>
            <person name="Woodcroft B.J."/>
            <person name="Tyson G.W."/>
            <person name="Hugenholtz P."/>
            <person name="Polz M.F."/>
            <person name="Zhang T."/>
        </authorList>
    </citation>
    <scope>NUCLEOTIDE SEQUENCE</scope>
    <source>
        <strain evidence="5">HKST-UBA13</strain>
    </source>
</reference>
<name>A0A955I8E7_9BACT</name>
<evidence type="ECO:0000259" key="4">
    <source>
        <dbReference type="Pfam" id="PF08220"/>
    </source>
</evidence>
<evidence type="ECO:0000256" key="1">
    <source>
        <dbReference type="ARBA" id="ARBA00023015"/>
    </source>
</evidence>
<dbReference type="AlphaFoldDB" id="A0A955I8E7"/>
<gene>
    <name evidence="5" type="ORF">KC678_00885</name>
</gene>
<sequence length="134" mass="15163">MKAIAKLITILSIVLVVPAIIMLVLKAVKDGELEFDLPFDEKDFKAKKKDSLKKVKTKVEDVTKSVVDKVQDLSERQNEVYDFIMKNGEVEMSRLSSKFSSVSPRTLRRDLTKLVSAKLVNKKGSTKNTKYSLK</sequence>
<keyword evidence="2" id="KW-0804">Transcription</keyword>
<comment type="caution">
    <text evidence="5">The sequence shown here is derived from an EMBL/GenBank/DDBJ whole genome shotgun (WGS) entry which is preliminary data.</text>
</comment>
<dbReference type="InterPro" id="IPR036390">
    <property type="entry name" value="WH_DNA-bd_sf"/>
</dbReference>
<accession>A0A955I8E7</accession>
<reference evidence="5" key="1">
    <citation type="submission" date="2020-04" db="EMBL/GenBank/DDBJ databases">
        <authorList>
            <person name="Zhang T."/>
        </authorList>
    </citation>
    <scope>NUCLEOTIDE SEQUENCE</scope>
    <source>
        <strain evidence="5">HKST-UBA13</strain>
    </source>
</reference>
<dbReference type="Gene3D" id="1.10.10.10">
    <property type="entry name" value="Winged helix-like DNA-binding domain superfamily/Winged helix DNA-binding domain"/>
    <property type="match status" value="1"/>
</dbReference>
<feature type="domain" description="HTH deoR-type" evidence="4">
    <location>
        <begin position="76"/>
        <end position="122"/>
    </location>
</feature>
<evidence type="ECO:0000256" key="2">
    <source>
        <dbReference type="ARBA" id="ARBA00023163"/>
    </source>
</evidence>
<evidence type="ECO:0000313" key="6">
    <source>
        <dbReference type="Proteomes" id="UP000775877"/>
    </source>
</evidence>
<feature type="transmembrane region" description="Helical" evidence="3">
    <location>
        <begin position="7"/>
        <end position="25"/>
    </location>
</feature>
<keyword evidence="3" id="KW-1133">Transmembrane helix</keyword>
<dbReference type="Pfam" id="PF08220">
    <property type="entry name" value="HTH_DeoR"/>
    <property type="match status" value="1"/>
</dbReference>
<evidence type="ECO:0000256" key="3">
    <source>
        <dbReference type="SAM" id="Phobius"/>
    </source>
</evidence>
<dbReference type="SUPFAM" id="SSF46785">
    <property type="entry name" value="Winged helix' DNA-binding domain"/>
    <property type="match status" value="1"/>
</dbReference>